<evidence type="ECO:0000313" key="1">
    <source>
        <dbReference type="EMBL" id="PIP29074.1"/>
    </source>
</evidence>
<comment type="caution">
    <text evidence="1">The sequence shown here is derived from an EMBL/GenBank/DDBJ whole genome shotgun (WGS) entry which is preliminary data.</text>
</comment>
<evidence type="ECO:0008006" key="3">
    <source>
        <dbReference type="Google" id="ProtNLM"/>
    </source>
</evidence>
<reference evidence="1 2" key="1">
    <citation type="submission" date="2017-09" db="EMBL/GenBank/DDBJ databases">
        <title>Depth-based differentiation of microbial function through sediment-hosted aquifers and enrichment of novel symbionts in the deep terrestrial subsurface.</title>
        <authorList>
            <person name="Probst A.J."/>
            <person name="Ladd B."/>
            <person name="Jarett J.K."/>
            <person name="Geller-Mcgrath D.E."/>
            <person name="Sieber C.M."/>
            <person name="Emerson J.B."/>
            <person name="Anantharaman K."/>
            <person name="Thomas B.C."/>
            <person name="Malmstrom R."/>
            <person name="Stieglmeier M."/>
            <person name="Klingl A."/>
            <person name="Woyke T."/>
            <person name="Ryan C.M."/>
            <person name="Banfield J.F."/>
        </authorList>
    </citation>
    <scope>NUCLEOTIDE SEQUENCE [LARGE SCALE GENOMIC DNA]</scope>
    <source>
        <strain evidence="1">CG23_combo_of_CG06-09_8_20_14_all_39_39</strain>
    </source>
</reference>
<proteinExistence type="predicted"/>
<dbReference type="EMBL" id="PCRX01000020">
    <property type="protein sequence ID" value="PIP29074.1"/>
    <property type="molecule type" value="Genomic_DNA"/>
</dbReference>
<organism evidence="1 2">
    <name type="scientific">Candidatus Kuenenbacteria bacterium CG23_combo_of_CG06-09_8_20_14_all_39_39</name>
    <dbReference type="NCBI Taxonomy" id="1974623"/>
    <lineage>
        <taxon>Bacteria</taxon>
        <taxon>Candidatus Kueneniibacteriota</taxon>
    </lineage>
</organism>
<dbReference type="Proteomes" id="UP000231235">
    <property type="component" value="Unassembled WGS sequence"/>
</dbReference>
<dbReference type="AlphaFoldDB" id="A0A2G9Z7F6"/>
<gene>
    <name evidence="1" type="ORF">COX28_01110</name>
</gene>
<sequence>MKTNYSGRSPIYRTRYNELPEFSKEFKRFSKKYKSLPDDLEGFKRVVDVAPLGNSKHFNVITRNEQCAIVKARLFCRYLKGSSLRVIYAFHCQSSKVDFIEIYFKGEKENEDRERIKEYLKNLTPPPEKIVRNSL</sequence>
<accession>A0A2G9Z7F6</accession>
<protein>
    <recommendedName>
        <fullName evidence="3">Addiction module toxin RelE</fullName>
    </recommendedName>
</protein>
<evidence type="ECO:0000313" key="2">
    <source>
        <dbReference type="Proteomes" id="UP000231235"/>
    </source>
</evidence>
<name>A0A2G9Z7F6_9BACT</name>